<name>A0ABR5ANJ2_9BACL</name>
<dbReference type="Proteomes" id="UP000031967">
    <property type="component" value="Unassembled WGS sequence"/>
</dbReference>
<reference evidence="2 3" key="1">
    <citation type="submission" date="2014-12" db="EMBL/GenBank/DDBJ databases">
        <title>Draft genome sequence of Paenibacillus kamchatkensis strain B-2647.</title>
        <authorList>
            <person name="Karlyshev A.V."/>
            <person name="Kudryashova E.B."/>
        </authorList>
    </citation>
    <scope>NUCLEOTIDE SEQUENCE [LARGE SCALE GENOMIC DNA]</scope>
    <source>
        <strain evidence="2 3">VKM B-2647</strain>
    </source>
</reference>
<evidence type="ECO:0000313" key="2">
    <source>
        <dbReference type="EMBL" id="KIL41937.1"/>
    </source>
</evidence>
<keyword evidence="1" id="KW-0812">Transmembrane</keyword>
<evidence type="ECO:0000256" key="1">
    <source>
        <dbReference type="SAM" id="Phobius"/>
    </source>
</evidence>
<keyword evidence="3" id="KW-1185">Reference proteome</keyword>
<proteinExistence type="predicted"/>
<dbReference type="EMBL" id="JXAK01000004">
    <property type="protein sequence ID" value="KIL41937.1"/>
    <property type="molecule type" value="Genomic_DNA"/>
</dbReference>
<dbReference type="RefSeq" id="WP_041045686.1">
    <property type="nucleotide sequence ID" value="NZ_JXAK01000004.1"/>
</dbReference>
<accession>A0ABR5ANJ2</accession>
<evidence type="ECO:0000313" key="3">
    <source>
        <dbReference type="Proteomes" id="UP000031967"/>
    </source>
</evidence>
<keyword evidence="1" id="KW-0472">Membrane</keyword>
<sequence length="111" mass="12395">MTITVFGRQAFAVAEEDSPLRRRFAASANITVQSLAEVVLSGMEEAFSIYWERWRVFGHSVLAVVINLLNPAVLSSAAILANFILSISHGGDDLIEIIRFRICHFNYLARI</sequence>
<keyword evidence="1" id="KW-1133">Transmembrane helix</keyword>
<comment type="caution">
    <text evidence="2">The sequence shown here is derived from an EMBL/GenBank/DDBJ whole genome shotgun (WGS) entry which is preliminary data.</text>
</comment>
<evidence type="ECO:0008006" key="4">
    <source>
        <dbReference type="Google" id="ProtNLM"/>
    </source>
</evidence>
<organism evidence="2 3">
    <name type="scientific">Gordoniibacillus kamchatkensis</name>
    <dbReference type="NCBI Taxonomy" id="1590651"/>
    <lineage>
        <taxon>Bacteria</taxon>
        <taxon>Bacillati</taxon>
        <taxon>Bacillota</taxon>
        <taxon>Bacilli</taxon>
        <taxon>Bacillales</taxon>
        <taxon>Paenibacillaceae</taxon>
        <taxon>Gordoniibacillus</taxon>
    </lineage>
</organism>
<feature type="transmembrane region" description="Helical" evidence="1">
    <location>
        <begin position="61"/>
        <end position="85"/>
    </location>
</feature>
<protein>
    <recommendedName>
        <fullName evidence="4">ABC transmembrane type-1 domain-containing protein</fullName>
    </recommendedName>
</protein>
<gene>
    <name evidence="2" type="ORF">SD70_03405</name>
</gene>